<dbReference type="PANTHER" id="PTHR23061:SF12">
    <property type="entry name" value="DNA POLYMERASE ALPHA SUBUNIT B"/>
    <property type="match status" value="1"/>
</dbReference>
<dbReference type="InterPro" id="IPR016722">
    <property type="entry name" value="DNA_pol_alpha_bsu"/>
</dbReference>
<accession>A0A9P5ZDW2</accession>
<sequence>MNESLRDEVIRVFRDAGSHLDDKLVAECVSICQLYVLEPDTLRFKLEAINYRSTATYSEIAPITMESLSTVKKQIQQSIVKESTSKTQPKKRNTSTAQVDLSKLPRHMNRGAVQPAAAVKQEPFHEVMIASASNNDVIKTSNVTFVGPPMDLSAKKKRAYRYMYEKINERSESLDQIIDDFAELIRAHYDISELGDPSSSTDEEVIVVGRITHDAEIATNSKLVEGAICIESSRMLSSGTRVPLNFDPAIKIRGSVRGVGGIGIYPGAIVALKGKNGGGGYFLATEVLGIPPLKPSPSALGIINPKLDPSTVQDSISMLAACGPFTTDADISYKPWRALLHQIKARKPDVLLLVGPFVDAAHPKIKLGDIDIPLATLFKAQFIDPLRAFLTTSPSSIVLLVPSVRDLTSSHVAFPQPEFDAGLFDFHPRIHLLPNPARFSINDITFAATSVDSLFHLRKEEYFKRGVEVESLTATTDDLPNDAMANLCRHLLLQRSFYPIFPPPSDLSSEINLDMSHFDAVRMVDDGDLDYAPDVLIIPSRLKQFSKVIHSTTALNPSFLSKGTYGTISLAPQSVGTPKDRLSVEVTRLEAPAAPTQTSVTQQS</sequence>
<dbReference type="GO" id="GO:0005658">
    <property type="term" value="C:alpha DNA polymerase:primase complex"/>
    <property type="evidence" value="ECO:0007669"/>
    <property type="project" value="TreeGrafter"/>
</dbReference>
<evidence type="ECO:0000259" key="7">
    <source>
        <dbReference type="Pfam" id="PF04042"/>
    </source>
</evidence>
<reference evidence="9" key="1">
    <citation type="submission" date="2020-11" db="EMBL/GenBank/DDBJ databases">
        <authorList>
            <consortium name="DOE Joint Genome Institute"/>
            <person name="Ahrendt S."/>
            <person name="Riley R."/>
            <person name="Andreopoulos W."/>
            <person name="Labutti K."/>
            <person name="Pangilinan J."/>
            <person name="Ruiz-Duenas F.J."/>
            <person name="Barrasa J.M."/>
            <person name="Sanchez-Garcia M."/>
            <person name="Camarero S."/>
            <person name="Miyauchi S."/>
            <person name="Serrano A."/>
            <person name="Linde D."/>
            <person name="Babiker R."/>
            <person name="Drula E."/>
            <person name="Ayuso-Fernandez I."/>
            <person name="Pacheco R."/>
            <person name="Padilla G."/>
            <person name="Ferreira P."/>
            <person name="Barriuso J."/>
            <person name="Kellner H."/>
            <person name="Castanera R."/>
            <person name="Alfaro M."/>
            <person name="Ramirez L."/>
            <person name="Pisabarro A.G."/>
            <person name="Kuo A."/>
            <person name="Tritt A."/>
            <person name="Lipzen A."/>
            <person name="He G."/>
            <person name="Yan M."/>
            <person name="Ng V."/>
            <person name="Cullen D."/>
            <person name="Martin F."/>
            <person name="Rosso M.-N."/>
            <person name="Henrissat B."/>
            <person name="Hibbett D."/>
            <person name="Martinez A.T."/>
            <person name="Grigoriev I.V."/>
        </authorList>
    </citation>
    <scope>NUCLEOTIDE SEQUENCE</scope>
    <source>
        <strain evidence="9">CIRM-BRFM 674</strain>
    </source>
</reference>
<dbReference type="GO" id="GO:0006270">
    <property type="term" value="P:DNA replication initiation"/>
    <property type="evidence" value="ECO:0007669"/>
    <property type="project" value="TreeGrafter"/>
</dbReference>
<dbReference type="PANTHER" id="PTHR23061">
    <property type="entry name" value="DNA POLYMERASE 2 ALPHA 70 KDA SUBUNIT"/>
    <property type="match status" value="1"/>
</dbReference>
<evidence type="ECO:0000256" key="2">
    <source>
        <dbReference type="ARBA" id="ARBA00007299"/>
    </source>
</evidence>
<evidence type="ECO:0000313" key="9">
    <source>
        <dbReference type="EMBL" id="KAF9485899.1"/>
    </source>
</evidence>
<proteinExistence type="inferred from homology"/>
<evidence type="ECO:0000256" key="3">
    <source>
        <dbReference type="ARBA" id="ARBA00018596"/>
    </source>
</evidence>
<keyword evidence="4 6" id="KW-0235">DNA replication</keyword>
<evidence type="ECO:0000313" key="10">
    <source>
        <dbReference type="Proteomes" id="UP000807469"/>
    </source>
</evidence>
<dbReference type="Gene3D" id="3.60.21.60">
    <property type="match status" value="2"/>
</dbReference>
<dbReference type="Proteomes" id="UP000807469">
    <property type="component" value="Unassembled WGS sequence"/>
</dbReference>
<dbReference type="Pfam" id="PF04042">
    <property type="entry name" value="DNA_pol_E_B"/>
    <property type="match status" value="1"/>
</dbReference>
<evidence type="ECO:0000256" key="4">
    <source>
        <dbReference type="ARBA" id="ARBA00022705"/>
    </source>
</evidence>
<evidence type="ECO:0000256" key="1">
    <source>
        <dbReference type="ARBA" id="ARBA00004123"/>
    </source>
</evidence>
<protein>
    <recommendedName>
        <fullName evidence="3 6">DNA polymerase alpha subunit B</fullName>
    </recommendedName>
</protein>
<evidence type="ECO:0000256" key="6">
    <source>
        <dbReference type="PIRNR" id="PIRNR018300"/>
    </source>
</evidence>
<dbReference type="GO" id="GO:0003677">
    <property type="term" value="F:DNA binding"/>
    <property type="evidence" value="ECO:0007669"/>
    <property type="project" value="InterPro"/>
</dbReference>
<keyword evidence="10" id="KW-1185">Reference proteome</keyword>
<dbReference type="EMBL" id="MU155133">
    <property type="protein sequence ID" value="KAF9485899.1"/>
    <property type="molecule type" value="Genomic_DNA"/>
</dbReference>
<feature type="domain" description="DNA polymerase alpha/delta/epsilon subunit B" evidence="7">
    <location>
        <begin position="320"/>
        <end position="547"/>
    </location>
</feature>
<dbReference type="Pfam" id="PF22062">
    <property type="entry name" value="OB_DPOA2"/>
    <property type="match status" value="1"/>
</dbReference>
<feature type="domain" description="DNA polymerase alpha subunit B OB" evidence="8">
    <location>
        <begin position="171"/>
        <end position="288"/>
    </location>
</feature>
<dbReference type="OrthoDB" id="336885at2759"/>
<dbReference type="AlphaFoldDB" id="A0A9P5ZDW2"/>
<comment type="subcellular location">
    <subcellularLocation>
        <location evidence="1 6">Nucleus</location>
    </subcellularLocation>
</comment>
<keyword evidence="5 6" id="KW-0539">Nucleus</keyword>
<dbReference type="InterPro" id="IPR054300">
    <property type="entry name" value="OB_DPOA2"/>
</dbReference>
<evidence type="ECO:0000256" key="5">
    <source>
        <dbReference type="ARBA" id="ARBA00023242"/>
    </source>
</evidence>
<comment type="function">
    <text evidence="6">Accessory subunit of the DNA polymerase alpha complex (also known as the alpha DNA polymerase-primase complex) which plays an essential role in the initiation of DNA synthesis.</text>
</comment>
<dbReference type="PIRSF" id="PIRSF018300">
    <property type="entry name" value="DNA_pol_alph_2"/>
    <property type="match status" value="1"/>
</dbReference>
<gene>
    <name evidence="9" type="ORF">BDN70DRAFT_870840</name>
</gene>
<dbReference type="InterPro" id="IPR007185">
    <property type="entry name" value="DNA_pol_a/d/e_bsu"/>
</dbReference>
<name>A0A9P5ZDW2_9AGAR</name>
<organism evidence="9 10">
    <name type="scientific">Pholiota conissans</name>
    <dbReference type="NCBI Taxonomy" id="109636"/>
    <lineage>
        <taxon>Eukaryota</taxon>
        <taxon>Fungi</taxon>
        <taxon>Dikarya</taxon>
        <taxon>Basidiomycota</taxon>
        <taxon>Agaricomycotina</taxon>
        <taxon>Agaricomycetes</taxon>
        <taxon>Agaricomycetidae</taxon>
        <taxon>Agaricales</taxon>
        <taxon>Agaricineae</taxon>
        <taxon>Strophariaceae</taxon>
        <taxon>Pholiota</taxon>
    </lineage>
</organism>
<comment type="similarity">
    <text evidence="2 6">Belongs to the DNA polymerase alpha subunit B family.</text>
</comment>
<comment type="caution">
    <text evidence="9">The sequence shown here is derived from an EMBL/GenBank/DDBJ whole genome shotgun (WGS) entry which is preliminary data.</text>
</comment>
<evidence type="ECO:0000259" key="8">
    <source>
        <dbReference type="Pfam" id="PF22062"/>
    </source>
</evidence>